<dbReference type="InterPro" id="IPR020841">
    <property type="entry name" value="PKS_Beta-ketoAc_synthase_dom"/>
</dbReference>
<comment type="similarity">
    <text evidence="2 4">Belongs to the thiolase-like superfamily. Beta-ketoacyl-ACP synthases family.</text>
</comment>
<dbReference type="Proteomes" id="UP000030518">
    <property type="component" value="Unassembled WGS sequence"/>
</dbReference>
<dbReference type="SUPFAM" id="SSF53901">
    <property type="entry name" value="Thiolase-like"/>
    <property type="match status" value="2"/>
</dbReference>
<dbReference type="Pfam" id="PF00109">
    <property type="entry name" value="ketoacyl-synt"/>
    <property type="match status" value="1"/>
</dbReference>
<dbReference type="InterPro" id="IPR014030">
    <property type="entry name" value="Ketoacyl_synth_N"/>
</dbReference>
<dbReference type="EMBL" id="JRKJ01000009">
    <property type="protein sequence ID" value="KGQ19082.1"/>
    <property type="molecule type" value="Genomic_DNA"/>
</dbReference>
<reference evidence="6 7" key="1">
    <citation type="submission" date="2014-09" db="EMBL/GenBank/DDBJ databases">
        <title>Genome sequences of Lysobacter dokdonensis DS-58.</title>
        <authorList>
            <person name="Kim J.F."/>
            <person name="Kwak M.-J."/>
        </authorList>
    </citation>
    <scope>NUCLEOTIDE SEQUENCE [LARGE SCALE GENOMIC DNA]</scope>
    <source>
        <strain evidence="6 7">DS-58</strain>
    </source>
</reference>
<evidence type="ECO:0000256" key="4">
    <source>
        <dbReference type="RuleBase" id="RU003694"/>
    </source>
</evidence>
<dbReference type="OrthoDB" id="9808669at2"/>
<gene>
    <name evidence="6" type="ORF">LF41_3114</name>
</gene>
<comment type="caution">
    <text evidence="6">The sequence shown here is derived from an EMBL/GenBank/DDBJ whole genome shotgun (WGS) entry which is preliminary data.</text>
</comment>
<dbReference type="AlphaFoldDB" id="A0A0A2WK37"/>
<dbReference type="InterPro" id="IPR016039">
    <property type="entry name" value="Thiolase-like"/>
</dbReference>
<evidence type="ECO:0000256" key="1">
    <source>
        <dbReference type="ARBA" id="ARBA00005194"/>
    </source>
</evidence>
<dbReference type="UniPathway" id="UPA00094"/>
<keyword evidence="3 4" id="KW-0808">Transferase</keyword>
<dbReference type="NCBIfam" id="NF006618">
    <property type="entry name" value="PRK09185.1"/>
    <property type="match status" value="1"/>
</dbReference>
<evidence type="ECO:0000256" key="3">
    <source>
        <dbReference type="ARBA" id="ARBA00022679"/>
    </source>
</evidence>
<dbReference type="RefSeq" id="WP_052116262.1">
    <property type="nucleotide sequence ID" value="NZ_JRKJ01000009.1"/>
</dbReference>
<dbReference type="GO" id="GO:0005829">
    <property type="term" value="C:cytosol"/>
    <property type="evidence" value="ECO:0007669"/>
    <property type="project" value="TreeGrafter"/>
</dbReference>
<sequence>MHFASQPPGSATARVAPLAIRRYTATTALGRGRDAQLNAFRDRTGGLRPNDFGDGDRLDCWIGRVDGLESEGLPDALAHWECRNNRLAWLALQQDGMFDAVREARARLGSERVAIVIGTSTSSIGASEEAYARLQATDAGPAFPDDMRRAIVHTPHSLGDFIAHATGLTGPCVTVATACSSSAKVFAQAARLIQAGLADAALVGGVDTLCGSVLYGFNSLGLVSQGKCKPFDATRDGLSLGEAGGFALLERVEDGAAPGLSLRGYGESSDAHHMSAPHPEGLGARLAMGDALARAGLQPSDIGYLNLHGTATPANDTIEAQAVAAMFPETLHASSTKGWTGHTLGAAGIVESVCALLALEHGVLPGILNSAQHDPACGAQIRFDNQERAIRYAMNNSFGFGGNNCSLVFAA</sequence>
<dbReference type="GO" id="GO:0006633">
    <property type="term" value="P:fatty acid biosynthetic process"/>
    <property type="evidence" value="ECO:0007669"/>
    <property type="project" value="UniProtKB-UniPathway"/>
</dbReference>
<evidence type="ECO:0000259" key="5">
    <source>
        <dbReference type="PROSITE" id="PS52004"/>
    </source>
</evidence>
<dbReference type="Gene3D" id="3.40.47.10">
    <property type="match status" value="1"/>
</dbReference>
<dbReference type="STRING" id="1300345.LF41_3114"/>
<dbReference type="PATRIC" id="fig|1300345.3.peg.1652"/>
<dbReference type="CDD" id="cd00834">
    <property type="entry name" value="KAS_I_II"/>
    <property type="match status" value="1"/>
</dbReference>
<dbReference type="PROSITE" id="PS00606">
    <property type="entry name" value="KS3_1"/>
    <property type="match status" value="1"/>
</dbReference>
<organism evidence="6 7">
    <name type="scientific">Lysobacter dokdonensis DS-58</name>
    <dbReference type="NCBI Taxonomy" id="1300345"/>
    <lineage>
        <taxon>Bacteria</taxon>
        <taxon>Pseudomonadati</taxon>
        <taxon>Pseudomonadota</taxon>
        <taxon>Gammaproteobacteria</taxon>
        <taxon>Lysobacterales</taxon>
        <taxon>Lysobacteraceae</taxon>
        <taxon>Noviluteimonas</taxon>
    </lineage>
</organism>
<name>A0A0A2WK37_9GAMM</name>
<proteinExistence type="inferred from homology"/>
<protein>
    <submittedName>
        <fullName evidence="6">3-oxoacyl-(Acyl-carrier-protein) synthase</fullName>
    </submittedName>
</protein>
<dbReference type="Pfam" id="PF02801">
    <property type="entry name" value="Ketoacyl-synt_C"/>
    <property type="match status" value="1"/>
</dbReference>
<dbReference type="InterPro" id="IPR018201">
    <property type="entry name" value="Ketoacyl_synth_AS"/>
</dbReference>
<evidence type="ECO:0000313" key="7">
    <source>
        <dbReference type="Proteomes" id="UP000030518"/>
    </source>
</evidence>
<dbReference type="GO" id="GO:0004315">
    <property type="term" value="F:3-oxoacyl-[acyl-carrier-protein] synthase activity"/>
    <property type="evidence" value="ECO:0007669"/>
    <property type="project" value="InterPro"/>
</dbReference>
<dbReference type="SMART" id="SM00825">
    <property type="entry name" value="PKS_KS"/>
    <property type="match status" value="1"/>
</dbReference>
<dbReference type="InterPro" id="IPR014031">
    <property type="entry name" value="Ketoacyl_synth_C"/>
</dbReference>
<dbReference type="PANTHER" id="PTHR11712:SF320">
    <property type="entry name" value="BETA-KETOACYL SYNTHASE"/>
    <property type="match status" value="1"/>
</dbReference>
<evidence type="ECO:0000313" key="6">
    <source>
        <dbReference type="EMBL" id="KGQ19082.1"/>
    </source>
</evidence>
<comment type="pathway">
    <text evidence="1">Lipid metabolism; fatty acid biosynthesis.</text>
</comment>
<accession>A0A0A2WK37</accession>
<dbReference type="PANTHER" id="PTHR11712">
    <property type="entry name" value="POLYKETIDE SYNTHASE-RELATED"/>
    <property type="match status" value="1"/>
</dbReference>
<keyword evidence="7" id="KW-1185">Reference proteome</keyword>
<evidence type="ECO:0000256" key="2">
    <source>
        <dbReference type="ARBA" id="ARBA00008467"/>
    </source>
</evidence>
<dbReference type="InterPro" id="IPR000794">
    <property type="entry name" value="Beta-ketoacyl_synthase"/>
</dbReference>
<dbReference type="PROSITE" id="PS52004">
    <property type="entry name" value="KS3_2"/>
    <property type="match status" value="1"/>
</dbReference>
<dbReference type="eggNOG" id="COG0304">
    <property type="taxonomic scope" value="Bacteria"/>
</dbReference>
<feature type="domain" description="Ketosynthase family 3 (KS3)" evidence="5">
    <location>
        <begin position="65"/>
        <end position="411"/>
    </location>
</feature>